<dbReference type="EMBL" id="CAJJDP010000139">
    <property type="protein sequence ID" value="CAD8206482.1"/>
    <property type="molecule type" value="Genomic_DNA"/>
</dbReference>
<gene>
    <name evidence="1" type="ORF">POCTA_138.1.T1380053</name>
</gene>
<keyword evidence="2" id="KW-1185">Reference proteome</keyword>
<organism evidence="1 2">
    <name type="scientific">Paramecium octaurelia</name>
    <dbReference type="NCBI Taxonomy" id="43137"/>
    <lineage>
        <taxon>Eukaryota</taxon>
        <taxon>Sar</taxon>
        <taxon>Alveolata</taxon>
        <taxon>Ciliophora</taxon>
        <taxon>Intramacronucleata</taxon>
        <taxon>Oligohymenophorea</taxon>
        <taxon>Peniculida</taxon>
        <taxon>Parameciidae</taxon>
        <taxon>Paramecium</taxon>
    </lineage>
</organism>
<name>A0A8S1Y2C3_PAROT</name>
<comment type="caution">
    <text evidence="1">The sequence shown here is derived from an EMBL/GenBank/DDBJ whole genome shotgun (WGS) entry which is preliminary data.</text>
</comment>
<evidence type="ECO:0000313" key="2">
    <source>
        <dbReference type="Proteomes" id="UP000683925"/>
    </source>
</evidence>
<dbReference type="AlphaFoldDB" id="A0A8S1Y2C3"/>
<accession>A0A8S1Y2C3</accession>
<evidence type="ECO:0000313" key="1">
    <source>
        <dbReference type="EMBL" id="CAD8206482.1"/>
    </source>
</evidence>
<reference evidence="1" key="1">
    <citation type="submission" date="2021-01" db="EMBL/GenBank/DDBJ databases">
        <authorList>
            <consortium name="Genoscope - CEA"/>
            <person name="William W."/>
        </authorList>
    </citation>
    <scope>NUCLEOTIDE SEQUENCE</scope>
</reference>
<sequence>MDHKEVANHECRDVRLVQTINHAKLVSLDIIWSIHIQESTIVKLVQLLLQYQIV</sequence>
<dbReference type="Proteomes" id="UP000683925">
    <property type="component" value="Unassembled WGS sequence"/>
</dbReference>
<protein>
    <submittedName>
        <fullName evidence="1">Uncharacterized protein</fullName>
    </submittedName>
</protein>
<proteinExistence type="predicted"/>